<organism evidence="2">
    <name type="scientific">Zea mays</name>
    <name type="common">Maize</name>
    <dbReference type="NCBI Taxonomy" id="4577"/>
    <lineage>
        <taxon>Eukaryota</taxon>
        <taxon>Viridiplantae</taxon>
        <taxon>Streptophyta</taxon>
        <taxon>Embryophyta</taxon>
        <taxon>Tracheophyta</taxon>
        <taxon>Spermatophyta</taxon>
        <taxon>Magnoliopsida</taxon>
        <taxon>Liliopsida</taxon>
        <taxon>Poales</taxon>
        <taxon>Poaceae</taxon>
        <taxon>PACMAD clade</taxon>
        <taxon>Panicoideae</taxon>
        <taxon>Andropogonodae</taxon>
        <taxon>Andropogoneae</taxon>
        <taxon>Tripsacinae</taxon>
        <taxon>Zea</taxon>
    </lineage>
</organism>
<feature type="compositionally biased region" description="Basic and acidic residues" evidence="1">
    <location>
        <begin position="41"/>
        <end position="55"/>
    </location>
</feature>
<name>B4FLE9_MAIZE</name>
<dbReference type="EMBL" id="BT037937">
    <property type="protein sequence ID" value="ACF82942.1"/>
    <property type="molecule type" value="mRNA"/>
</dbReference>
<reference evidence="2" key="1">
    <citation type="journal article" date="2009" name="PLoS Genet.">
        <title>Sequencing, mapping, and analysis of 27,455 maize full-length cDNAs.</title>
        <authorList>
            <person name="Soderlund C."/>
            <person name="Descour A."/>
            <person name="Kudrna D."/>
            <person name="Bomhoff M."/>
            <person name="Boyd L."/>
            <person name="Currie J."/>
            <person name="Angelova A."/>
            <person name="Collura K."/>
            <person name="Wissotski M."/>
            <person name="Ashley E."/>
            <person name="Morrow D."/>
            <person name="Fernandes J."/>
            <person name="Walbot V."/>
            <person name="Yu Y."/>
        </authorList>
    </citation>
    <scope>NUCLEOTIDE SEQUENCE</scope>
    <source>
        <strain evidence="2">B73</strain>
    </source>
</reference>
<evidence type="ECO:0000256" key="1">
    <source>
        <dbReference type="SAM" id="MobiDB-lite"/>
    </source>
</evidence>
<proteinExistence type="evidence at transcript level"/>
<sequence length="111" mass="12704">MPSNMPNHPQELYTRDEVPSLPVTQNSPTTSLVKLSTCSNERNEGDDQRTSELNKQELSSPPKRYLFFVHLSGSPSLLDHECFPLYMNQPLAYLWIYTYGLNTCKHTVARS</sequence>
<protein>
    <submittedName>
        <fullName evidence="2">Uncharacterized protein</fullName>
    </submittedName>
</protein>
<feature type="region of interest" description="Disordered" evidence="1">
    <location>
        <begin position="1"/>
        <end position="58"/>
    </location>
</feature>
<dbReference type="AlphaFoldDB" id="B4FLE9"/>
<feature type="compositionally biased region" description="Polar residues" evidence="1">
    <location>
        <begin position="22"/>
        <end position="40"/>
    </location>
</feature>
<dbReference type="ExpressionAtlas" id="B4FLE9">
    <property type="expression patterns" value="baseline and differential"/>
</dbReference>
<evidence type="ECO:0000313" key="2">
    <source>
        <dbReference type="EMBL" id="ACF82942.1"/>
    </source>
</evidence>
<accession>B4FLE9</accession>